<dbReference type="GO" id="GO:0003677">
    <property type="term" value="F:DNA binding"/>
    <property type="evidence" value="ECO:0007669"/>
    <property type="project" value="UniProtKB-KW"/>
</dbReference>
<keyword evidence="3" id="KW-0804">Transcription</keyword>
<dbReference type="InterPro" id="IPR000524">
    <property type="entry name" value="Tscrpt_reg_HTH_GntR"/>
</dbReference>
<dbReference type="InterPro" id="IPR036388">
    <property type="entry name" value="WH-like_DNA-bd_sf"/>
</dbReference>
<dbReference type="GO" id="GO:0003700">
    <property type="term" value="F:DNA-binding transcription factor activity"/>
    <property type="evidence" value="ECO:0007669"/>
    <property type="project" value="InterPro"/>
</dbReference>
<name>A0A8B2NQ32_9HYPH</name>
<keyword evidence="2" id="KW-0238">DNA-binding</keyword>
<evidence type="ECO:0000313" key="6">
    <source>
        <dbReference type="EMBL" id="RAI00108.1"/>
    </source>
</evidence>
<dbReference type="SUPFAM" id="SSF48008">
    <property type="entry name" value="GntR ligand-binding domain-like"/>
    <property type="match status" value="1"/>
</dbReference>
<organism evidence="6 7">
    <name type="scientific">Acuticoccus sediminis</name>
    <dbReference type="NCBI Taxonomy" id="2184697"/>
    <lineage>
        <taxon>Bacteria</taxon>
        <taxon>Pseudomonadati</taxon>
        <taxon>Pseudomonadota</taxon>
        <taxon>Alphaproteobacteria</taxon>
        <taxon>Hyphomicrobiales</taxon>
        <taxon>Amorphaceae</taxon>
        <taxon>Acuticoccus</taxon>
    </lineage>
</organism>
<dbReference type="Gene3D" id="1.20.120.530">
    <property type="entry name" value="GntR ligand-binding domain-like"/>
    <property type="match status" value="1"/>
</dbReference>
<sequence length="319" mass="33692">MSKRSGMAGASSFKRAEALPEAIANHIAQAVASRHLTDGERIVETALAAELGVSRVPVREALKILATQGILEGGGHRGYKVVSFSERTVASVQEARFAVETLFMRDAIAAWRDGRSDVSVLNHGIEAMARAARNGDMSEMLEADVAFHTLICEAAQNPIYMTLWTAIARHVLIILNLARFRDVDLWVVVRRHEALRDLIVSAVEGDVDAAEIRPILENHILAERQGASSAGAAASAEAGGTAKTAAKGPAKAAKPVRARPADQRAGGERATAEAAPAAPKRRAAVKAGVAKAAAKSSDAEGTPPTRRATRRPPSGKTRS</sequence>
<gene>
    <name evidence="6" type="ORF">DLJ53_20540</name>
</gene>
<keyword evidence="7" id="KW-1185">Reference proteome</keyword>
<keyword evidence="1" id="KW-0805">Transcription regulation</keyword>
<dbReference type="AlphaFoldDB" id="A0A8B2NQ32"/>
<feature type="compositionally biased region" description="Low complexity" evidence="4">
    <location>
        <begin position="240"/>
        <end position="255"/>
    </location>
</feature>
<dbReference type="PROSITE" id="PS50949">
    <property type="entry name" value="HTH_GNTR"/>
    <property type="match status" value="1"/>
</dbReference>
<dbReference type="SMART" id="SM00895">
    <property type="entry name" value="FCD"/>
    <property type="match status" value="1"/>
</dbReference>
<dbReference type="InterPro" id="IPR011711">
    <property type="entry name" value="GntR_C"/>
</dbReference>
<accession>A0A8B2NQ32</accession>
<dbReference type="Proteomes" id="UP000249590">
    <property type="component" value="Unassembled WGS sequence"/>
</dbReference>
<dbReference type="PANTHER" id="PTHR43537">
    <property type="entry name" value="TRANSCRIPTIONAL REGULATOR, GNTR FAMILY"/>
    <property type="match status" value="1"/>
</dbReference>
<dbReference type="PANTHER" id="PTHR43537:SF24">
    <property type="entry name" value="GLUCONATE OPERON TRANSCRIPTIONAL REPRESSOR"/>
    <property type="match status" value="1"/>
</dbReference>
<dbReference type="SMART" id="SM00345">
    <property type="entry name" value="HTH_GNTR"/>
    <property type="match status" value="1"/>
</dbReference>
<dbReference type="Pfam" id="PF00392">
    <property type="entry name" value="GntR"/>
    <property type="match status" value="1"/>
</dbReference>
<evidence type="ECO:0000256" key="2">
    <source>
        <dbReference type="ARBA" id="ARBA00023125"/>
    </source>
</evidence>
<evidence type="ECO:0000259" key="5">
    <source>
        <dbReference type="PROSITE" id="PS50949"/>
    </source>
</evidence>
<dbReference type="SUPFAM" id="SSF46785">
    <property type="entry name" value="Winged helix' DNA-binding domain"/>
    <property type="match status" value="1"/>
</dbReference>
<proteinExistence type="predicted"/>
<dbReference type="CDD" id="cd07377">
    <property type="entry name" value="WHTH_GntR"/>
    <property type="match status" value="1"/>
</dbReference>
<comment type="caution">
    <text evidence="6">The sequence shown here is derived from an EMBL/GenBank/DDBJ whole genome shotgun (WGS) entry which is preliminary data.</text>
</comment>
<dbReference type="InterPro" id="IPR008920">
    <property type="entry name" value="TF_FadR/GntR_C"/>
</dbReference>
<dbReference type="InterPro" id="IPR036390">
    <property type="entry name" value="WH_DNA-bd_sf"/>
</dbReference>
<dbReference type="PRINTS" id="PR00035">
    <property type="entry name" value="HTHGNTR"/>
</dbReference>
<evidence type="ECO:0000256" key="4">
    <source>
        <dbReference type="SAM" id="MobiDB-lite"/>
    </source>
</evidence>
<dbReference type="Pfam" id="PF07729">
    <property type="entry name" value="FCD"/>
    <property type="match status" value="1"/>
</dbReference>
<feature type="compositionally biased region" description="Basic and acidic residues" evidence="4">
    <location>
        <begin position="259"/>
        <end position="271"/>
    </location>
</feature>
<dbReference type="Gene3D" id="1.10.10.10">
    <property type="entry name" value="Winged helix-like DNA-binding domain superfamily/Winged helix DNA-binding domain"/>
    <property type="match status" value="1"/>
</dbReference>
<protein>
    <recommendedName>
        <fullName evidence="5">HTH gntR-type domain-containing protein</fullName>
    </recommendedName>
</protein>
<feature type="region of interest" description="Disordered" evidence="4">
    <location>
        <begin position="240"/>
        <end position="319"/>
    </location>
</feature>
<evidence type="ECO:0000256" key="1">
    <source>
        <dbReference type="ARBA" id="ARBA00023015"/>
    </source>
</evidence>
<evidence type="ECO:0000256" key="3">
    <source>
        <dbReference type="ARBA" id="ARBA00023163"/>
    </source>
</evidence>
<evidence type="ECO:0000313" key="7">
    <source>
        <dbReference type="Proteomes" id="UP000249590"/>
    </source>
</evidence>
<feature type="domain" description="HTH gntR-type" evidence="5">
    <location>
        <begin position="17"/>
        <end position="84"/>
    </location>
</feature>
<feature type="compositionally biased region" description="Low complexity" evidence="4">
    <location>
        <begin position="285"/>
        <end position="295"/>
    </location>
</feature>
<reference evidence="6 7" key="1">
    <citation type="submission" date="2018-05" db="EMBL/GenBank/DDBJ databases">
        <title>Acuticoccus sediminis sp. nov., isolated from deep-sea sediment of Indian Ocean.</title>
        <authorList>
            <person name="Liu X."/>
            <person name="Lai Q."/>
            <person name="Du Y."/>
            <person name="Sun F."/>
            <person name="Zhang X."/>
            <person name="Wang S."/>
            <person name="Shao Z."/>
        </authorList>
    </citation>
    <scope>NUCLEOTIDE SEQUENCE [LARGE SCALE GENOMIC DNA]</scope>
    <source>
        <strain evidence="6 7">PTG4-2</strain>
    </source>
</reference>
<dbReference type="EMBL" id="QHHQ01000004">
    <property type="protein sequence ID" value="RAI00108.1"/>
    <property type="molecule type" value="Genomic_DNA"/>
</dbReference>